<dbReference type="GO" id="GO:1904680">
    <property type="term" value="F:peptide transmembrane transporter activity"/>
    <property type="evidence" value="ECO:0007669"/>
    <property type="project" value="TreeGrafter"/>
</dbReference>
<dbReference type="GO" id="GO:0015833">
    <property type="term" value="P:peptide transport"/>
    <property type="evidence" value="ECO:0007669"/>
    <property type="project" value="TreeGrafter"/>
</dbReference>
<dbReference type="InterPro" id="IPR039424">
    <property type="entry name" value="SBP_5"/>
</dbReference>
<dbReference type="Proteomes" id="UP000305792">
    <property type="component" value="Unassembled WGS sequence"/>
</dbReference>
<evidence type="ECO:0000313" key="3">
    <source>
        <dbReference type="Proteomes" id="UP000305792"/>
    </source>
</evidence>
<dbReference type="AlphaFoldDB" id="A0A4S8PDK6"/>
<gene>
    <name evidence="2" type="ORF">E9998_12635</name>
</gene>
<dbReference type="PANTHER" id="PTHR30290:SF65">
    <property type="entry name" value="MONOACYL PHOSPHATIDYLINOSITOL TETRAMANNOSIDE-BINDING PROTEIN LPQW-RELATED"/>
    <property type="match status" value="1"/>
</dbReference>
<proteinExistence type="predicted"/>
<comment type="caution">
    <text evidence="2">The sequence shown here is derived from an EMBL/GenBank/DDBJ whole genome shotgun (WGS) entry which is preliminary data.</text>
</comment>
<dbReference type="EMBL" id="STGX01000008">
    <property type="protein sequence ID" value="THV28440.1"/>
    <property type="molecule type" value="Genomic_DNA"/>
</dbReference>
<dbReference type="InterPro" id="IPR000914">
    <property type="entry name" value="SBP_5_dom"/>
</dbReference>
<reference evidence="2 3" key="1">
    <citation type="journal article" date="2018" name="Int. J. Syst. Evol. Microbiol.">
        <title>Glycomyces paridis sp. nov., isolated from the medicinal plant Paris polyphylla.</title>
        <authorList>
            <person name="Fang X.M."/>
            <person name="Bai J.L."/>
            <person name="Su J."/>
            <person name="Zhao L.L."/>
            <person name="Liu H.Y."/>
            <person name="Ma B.P."/>
            <person name="Zhang Y.Q."/>
            <person name="Yu L.Y."/>
        </authorList>
    </citation>
    <scope>NUCLEOTIDE SEQUENCE [LARGE SCALE GENOMIC DNA]</scope>
    <source>
        <strain evidence="2 3">CPCC 204357</strain>
    </source>
</reference>
<dbReference type="Pfam" id="PF00496">
    <property type="entry name" value="SBP_bac_5"/>
    <property type="match status" value="1"/>
</dbReference>
<dbReference type="Gene3D" id="3.10.105.10">
    <property type="entry name" value="Dipeptide-binding Protein, Domain 3"/>
    <property type="match status" value="1"/>
</dbReference>
<evidence type="ECO:0000313" key="2">
    <source>
        <dbReference type="EMBL" id="THV28440.1"/>
    </source>
</evidence>
<evidence type="ECO:0000259" key="1">
    <source>
        <dbReference type="Pfam" id="PF00496"/>
    </source>
</evidence>
<dbReference type="SUPFAM" id="SSF53850">
    <property type="entry name" value="Periplasmic binding protein-like II"/>
    <property type="match status" value="1"/>
</dbReference>
<organism evidence="2 3">
    <name type="scientific">Glycomyces paridis</name>
    <dbReference type="NCBI Taxonomy" id="2126555"/>
    <lineage>
        <taxon>Bacteria</taxon>
        <taxon>Bacillati</taxon>
        <taxon>Actinomycetota</taxon>
        <taxon>Actinomycetes</taxon>
        <taxon>Glycomycetales</taxon>
        <taxon>Glycomycetaceae</taxon>
        <taxon>Glycomyces</taxon>
    </lineage>
</organism>
<protein>
    <recommendedName>
        <fullName evidence="1">Solute-binding protein family 5 domain-containing protein</fullName>
    </recommendedName>
</protein>
<dbReference type="Gene3D" id="3.40.190.10">
    <property type="entry name" value="Periplasmic binding protein-like II"/>
    <property type="match status" value="1"/>
</dbReference>
<accession>A0A4S8PDK6</accession>
<sequence length="624" mass="67760">MYPSTPIDLIDFPVREGYRLVRAHQAPPKPLRKARAMPETKAPHHGALTKTLVAIAAALTLAVTACGGGEEGTETGVGFEDCQTEPTTCNSGPRKDGGDLVWAVDGRWEAWGQADIYGSSLATSIINQPLRPSVFTFDQAGEIHYNDGIYAEGPELLSEAPLTVAYHLKDGATWGEGTPIGIDDFLWQQRATSTDDAQCAACVPATDWGSNVASIETAEDGAIVVTYEDGYLDAEWYAAGVITHPAHIAEARGYPNWRTDPEEMAASVRDFSENPPLDYSAGPFRMVEGVLGDYAKYVPNEEWTGSQQSTLDSLTLKYIEGADAMVTELRQGTVDGAAPSSFDPEVLDLLAGEEGLKFTVAPQSGWSHIDANLDNPFLSDEALRRAVFTALDADEINQRAYGTAYEDVETMRNVLFRPDSEYFTDQIGDSGLGSGDLDAARALLEEAGYTWDGDQLLTPEGEAVSLRYRTGIEGNAFTPIIQDLVITYLGELGIEVNTDPIPAGELNTVLEEKDWDLIQFSWIETPLFASSAADYWGEGNHTGFQNDEVDAIAAELATTLDRDRAAELNNQAAQISLDEAVQLPLAWTPALVMVDEDVVNVRDNWATTMRVFSNVGEWGFLEGS</sequence>
<keyword evidence="3" id="KW-1185">Reference proteome</keyword>
<dbReference type="PANTHER" id="PTHR30290">
    <property type="entry name" value="PERIPLASMIC BINDING COMPONENT OF ABC TRANSPORTER"/>
    <property type="match status" value="1"/>
</dbReference>
<feature type="domain" description="Solute-binding protein family 5" evidence="1">
    <location>
        <begin position="157"/>
        <end position="541"/>
    </location>
</feature>
<name>A0A4S8PDK6_9ACTN</name>